<accession>A0A178FT84</accession>
<name>A0A178FT84_TRIVO</name>
<organism evidence="2 3">
    <name type="scientific">Trichophyton violaceum</name>
    <dbReference type="NCBI Taxonomy" id="34388"/>
    <lineage>
        <taxon>Eukaryota</taxon>
        <taxon>Fungi</taxon>
        <taxon>Dikarya</taxon>
        <taxon>Ascomycota</taxon>
        <taxon>Pezizomycotina</taxon>
        <taxon>Eurotiomycetes</taxon>
        <taxon>Eurotiomycetidae</taxon>
        <taxon>Onygenales</taxon>
        <taxon>Arthrodermataceae</taxon>
        <taxon>Trichophyton</taxon>
    </lineage>
</organism>
<evidence type="ECO:0000313" key="2">
    <source>
        <dbReference type="EMBL" id="OAL75338.1"/>
    </source>
</evidence>
<reference evidence="2 3" key="1">
    <citation type="submission" date="2016-05" db="EMBL/GenBank/DDBJ databases">
        <title>Genome sequencing of Trichophyton violaceum CMCC(F)T3l isolated from hair.</title>
        <authorList>
            <person name="Zhan P."/>
            <person name="Tao Y."/>
            <person name="Liu W."/>
        </authorList>
    </citation>
    <scope>NUCLEOTIDE SEQUENCE [LARGE SCALE GENOMIC DNA]</scope>
    <source>
        <strain evidence="3">CMCC(F)T3l</strain>
    </source>
</reference>
<evidence type="ECO:0000256" key="1">
    <source>
        <dbReference type="SAM" id="MobiDB-lite"/>
    </source>
</evidence>
<evidence type="ECO:0000313" key="3">
    <source>
        <dbReference type="Proteomes" id="UP000243519"/>
    </source>
</evidence>
<dbReference type="OrthoDB" id="10528624at2759"/>
<protein>
    <submittedName>
        <fullName evidence="2">Uncharacterized protein</fullName>
    </submittedName>
</protein>
<keyword evidence="3" id="KW-1185">Reference proteome</keyword>
<dbReference type="Proteomes" id="UP000243519">
    <property type="component" value="Unassembled WGS sequence"/>
</dbReference>
<dbReference type="AlphaFoldDB" id="A0A178FT84"/>
<feature type="region of interest" description="Disordered" evidence="1">
    <location>
        <begin position="20"/>
        <end position="47"/>
    </location>
</feature>
<proteinExistence type="predicted"/>
<gene>
    <name evidence="2" type="ORF">A7D00_0937</name>
</gene>
<dbReference type="EMBL" id="LHPN01000001">
    <property type="protein sequence ID" value="OAL75338.1"/>
    <property type="molecule type" value="Genomic_DNA"/>
</dbReference>
<sequence length="96" mass="10671">METCPRSTVVGYSLPVTPMAHREDFKEPTRSAAALESPLRSPLRSMSESHDDPFGLLAFAQLVTENWDPAIIIIKHMQKQVLAEKMKADIPPIPTS</sequence>
<feature type="compositionally biased region" description="Basic and acidic residues" evidence="1">
    <location>
        <begin position="20"/>
        <end position="29"/>
    </location>
</feature>
<comment type="caution">
    <text evidence="2">The sequence shown here is derived from an EMBL/GenBank/DDBJ whole genome shotgun (WGS) entry which is preliminary data.</text>
</comment>